<evidence type="ECO:0000256" key="1">
    <source>
        <dbReference type="SAM" id="MobiDB-lite"/>
    </source>
</evidence>
<dbReference type="InterPro" id="IPR008557">
    <property type="entry name" value="PhoX"/>
</dbReference>
<dbReference type="OrthoDB" id="9801383at2"/>
<dbReference type="PANTHER" id="PTHR35399:SF2">
    <property type="entry name" value="DUF839 DOMAIN-CONTAINING PROTEIN"/>
    <property type="match status" value="1"/>
</dbReference>
<dbReference type="AlphaFoldDB" id="A0A1E3W170"/>
<feature type="region of interest" description="Disordered" evidence="1">
    <location>
        <begin position="651"/>
        <end position="723"/>
    </location>
</feature>
<dbReference type="RefSeq" id="WP_069437600.1">
    <property type="nucleotide sequence ID" value="NZ_LPWG01000012.1"/>
</dbReference>
<evidence type="ECO:0000313" key="2">
    <source>
        <dbReference type="EMBL" id="ODR98876.1"/>
    </source>
</evidence>
<dbReference type="STRING" id="1774968.AUC68_06770"/>
<comment type="caution">
    <text evidence="2">The sequence shown here is derived from an EMBL/GenBank/DDBJ whole genome shotgun (WGS) entry which is preliminary data.</text>
</comment>
<sequence length="723" mass="78596">MSDPRVKPCLDPARAAGDEPDSPSGGETIGDVIARRYNRRDIVKGALGVSAVAALFGTTALAGCGADEAVETDPKTFTPNGFAFKEVKAGVDGTHHVADGYEAQCLLRWGDPIVGGAPDFDPYRQTAGAQNRQFGYNNDYVAYFPMDDSGAFIEGARARDGNERGLLCVNHEYALAPMMFPGVEQPGGDVDFASIKDWMVDVEMAAVGVTIVEIERDGDAWRVVTDSPYNRRITANTPMTVDGPVTDEDAGGGLERLKTTYDETGKDLRGTFANCAGGRTPWGTYLTAEENFQYAFYTDETDWEGMPALGEQHHANRDRFRAYGIPTKGYVWGRDYARFNLDKQPNEPNRFGWIVEIDPFDPKSKPVKHTALGRFLHEGAETVLSDDNRVVVFSGDDSKFEHVYRFVSDGTYKPGDKQANMTLLSKGTLSAAKFNDDGTGAWIALKCGEGKLAADEDFARQADVVIDARLAAKDAGATKMDRPEDVQPNTKTKRVYVMLTNNTSRTPDHPKVAANPRANNRYGHIIEIVPDGLDFGADTFQWKILVLCGDPNRPSLETNWNPATSEDGWFVTPDNAAVDNQGRLWVATDQGANWPSTMRADGLYALETDSEGGPTPHLFFRVPVGAELCGPCFTPNGETLFVAVQHPGTDGVKNFHESDESDESSGGHRSSRTDASQEGKPFDASAPVSFENPATRWPDFKAGMPPRPSVVAITRKGGGKIGG</sequence>
<dbReference type="Proteomes" id="UP000094501">
    <property type="component" value="Unassembled WGS sequence"/>
</dbReference>
<evidence type="ECO:0008006" key="4">
    <source>
        <dbReference type="Google" id="ProtNLM"/>
    </source>
</evidence>
<evidence type="ECO:0000313" key="3">
    <source>
        <dbReference type="Proteomes" id="UP000094501"/>
    </source>
</evidence>
<accession>A0A1E3W170</accession>
<dbReference type="Pfam" id="PF05787">
    <property type="entry name" value="PhoX"/>
    <property type="match status" value="1"/>
</dbReference>
<dbReference type="PANTHER" id="PTHR35399">
    <property type="entry name" value="SLR8030 PROTEIN"/>
    <property type="match status" value="1"/>
</dbReference>
<protein>
    <recommendedName>
        <fullName evidence="4">dTDP-glucose 4,6-dehydratase</fullName>
    </recommendedName>
</protein>
<reference evidence="2 3" key="1">
    <citation type="journal article" date="2016" name="Environ. Microbiol.">
        <title>New Methyloceanibacter diversity from North Sea sediments includes methanotroph containing solely the soluble methane monooxygenase.</title>
        <authorList>
            <person name="Vekeman B."/>
            <person name="Kerckhof F.M."/>
            <person name="Cremers G."/>
            <person name="de Vos P."/>
            <person name="Vandamme P."/>
            <person name="Boon N."/>
            <person name="Op den Camp H.J."/>
            <person name="Heylen K."/>
        </authorList>
    </citation>
    <scope>NUCLEOTIDE SEQUENCE [LARGE SCALE GENOMIC DNA]</scope>
    <source>
        <strain evidence="2 3">R-67174</strain>
    </source>
</reference>
<feature type="region of interest" description="Disordered" evidence="1">
    <location>
        <begin position="1"/>
        <end position="29"/>
    </location>
</feature>
<proteinExistence type="predicted"/>
<gene>
    <name evidence="2" type="ORF">AUC68_06770</name>
</gene>
<organism evidence="2 3">
    <name type="scientific">Methyloceanibacter methanicus</name>
    <dbReference type="NCBI Taxonomy" id="1774968"/>
    <lineage>
        <taxon>Bacteria</taxon>
        <taxon>Pseudomonadati</taxon>
        <taxon>Pseudomonadota</taxon>
        <taxon>Alphaproteobacteria</taxon>
        <taxon>Hyphomicrobiales</taxon>
        <taxon>Hyphomicrobiaceae</taxon>
        <taxon>Methyloceanibacter</taxon>
    </lineage>
</organism>
<dbReference type="EMBL" id="LPWG01000012">
    <property type="protein sequence ID" value="ODR98876.1"/>
    <property type="molecule type" value="Genomic_DNA"/>
</dbReference>
<dbReference type="SUPFAM" id="SSF63829">
    <property type="entry name" value="Calcium-dependent phosphotriesterase"/>
    <property type="match status" value="1"/>
</dbReference>
<name>A0A1E3W170_9HYPH</name>
<feature type="compositionally biased region" description="Basic and acidic residues" evidence="1">
    <location>
        <begin position="671"/>
        <end position="681"/>
    </location>
</feature>
<keyword evidence="3" id="KW-1185">Reference proteome</keyword>